<reference evidence="1 2" key="1">
    <citation type="journal article" date="2019" name="bioRxiv">
        <title>Genomics, evolutionary history and diagnostics of the Alternaria alternata species group including apple and Asian pear pathotypes.</title>
        <authorList>
            <person name="Armitage A.D."/>
            <person name="Cockerton H.M."/>
            <person name="Sreenivasaprasad S."/>
            <person name="Woodhall J.W."/>
            <person name="Lane C.R."/>
            <person name="Harrison R.J."/>
            <person name="Clarkson J.P."/>
        </authorList>
    </citation>
    <scope>NUCLEOTIDE SEQUENCE [LARGE SCALE GENOMIC DNA]</scope>
    <source>
        <strain evidence="1 2">FERA 650</strain>
    </source>
</reference>
<protein>
    <submittedName>
        <fullName evidence="1">Uncharacterized protein</fullName>
    </submittedName>
</protein>
<accession>A0ACB6FWL5</accession>
<evidence type="ECO:0000313" key="1">
    <source>
        <dbReference type="EMBL" id="KAB2108765.1"/>
    </source>
</evidence>
<dbReference type="Proteomes" id="UP000293547">
    <property type="component" value="Unassembled WGS sequence"/>
</dbReference>
<proteinExistence type="predicted"/>
<organism evidence="1 2">
    <name type="scientific">Alternaria gaisen</name>
    <dbReference type="NCBI Taxonomy" id="167740"/>
    <lineage>
        <taxon>Eukaryota</taxon>
        <taxon>Fungi</taxon>
        <taxon>Dikarya</taxon>
        <taxon>Ascomycota</taxon>
        <taxon>Pezizomycotina</taxon>
        <taxon>Dothideomycetes</taxon>
        <taxon>Pleosporomycetidae</taxon>
        <taxon>Pleosporales</taxon>
        <taxon>Pleosporineae</taxon>
        <taxon>Pleosporaceae</taxon>
        <taxon>Alternaria</taxon>
        <taxon>Alternaria sect. Alternaria</taxon>
    </lineage>
</organism>
<dbReference type="EMBL" id="PDWZ02000002">
    <property type="protein sequence ID" value="KAB2108765.1"/>
    <property type="molecule type" value="Genomic_DNA"/>
</dbReference>
<sequence length="473" mass="54966">MTPATFVPTSKSPRQNGNADQLGTALPIYPKTINSQHSFRMSSISARKTSIELTADVIDGLRDLSVVRNSSDKGIDDKENINSDLLEDLDEENLEIVFGYRVDLITQENQHKRKPIYTRGLLNDVKLFVDQIREGFSIRPHQRGFQNLNGYGLNHNSYKIWRLDNNNRNSNFIQVEYLSRVEMHPEFQDRYGIHSDQIKALREYNKDSKNDCIDTPYTFITFHRQYLNEHQNTTKMQEYWAALMHTKRLWKESFSRRKLHEDFEETAKRCAPITQVVCFGLGALNLNKKFYHSAIQYMAVFSIIQILNEFYRQTDSNRPAIKLLLQDPNYEIKDHQILKRLSNNGDNINFVSDPEGLLAIDAGTLVVTAFLPIQMPLVQIIADLFSKDPTESPAAIICDVMTVDVEKREYSLSDRASPAVARFLTNHYEKAEDGFDDYGLEDELMADAYGDDWENRFYWLNWMDLWVRKIDTN</sequence>
<name>A0ACB6FWL5_9PLEO</name>
<evidence type="ECO:0000313" key="2">
    <source>
        <dbReference type="Proteomes" id="UP000293547"/>
    </source>
</evidence>
<keyword evidence="2" id="KW-1185">Reference proteome</keyword>
<comment type="caution">
    <text evidence="1">The sequence shown here is derived from an EMBL/GenBank/DDBJ whole genome shotgun (WGS) entry which is preliminary data.</text>
</comment>
<gene>
    <name evidence="1" type="ORF">AG0111_0g2679</name>
</gene>